<dbReference type="Pfam" id="PF01261">
    <property type="entry name" value="AP_endonuc_2"/>
    <property type="match status" value="1"/>
</dbReference>
<accession>A0ABP4H379</accession>
<keyword evidence="4" id="KW-1185">Reference proteome</keyword>
<sequence length="336" mass="35627">MSTELSSSHPHAPPAAGAPTDSSTGTGSAAQPPPGPLGAGRISYCGVADEAAADLAGQLAAVRELGWQQIELRTIDGIPLDLLPGPAFARAAARITEAGLTVPVVASRIGGWARPISCDLDQELAELEVLAERCAVLGADRVRIMSYPNDGLPELEWEREVLRRIRVLARRAADLGLVLLHENCSGWAGRDATRALRLLEAAGTDSFGLLFDTGNGAAHGYRPLALLRTLAPYVRHVQVKDAASGPEAPEYRLPGEGEMAVADCLRLLLGAGYRGSWSIEPHLAVRPHEHYRAEPAHCRATFAACGQALRRLAEELAAQDGADWQPTVAGLEFVPC</sequence>
<reference evidence="4" key="1">
    <citation type="journal article" date="2019" name="Int. J. Syst. Evol. Microbiol.">
        <title>The Global Catalogue of Microorganisms (GCM) 10K type strain sequencing project: providing services to taxonomists for standard genome sequencing and annotation.</title>
        <authorList>
            <consortium name="The Broad Institute Genomics Platform"/>
            <consortium name="The Broad Institute Genome Sequencing Center for Infectious Disease"/>
            <person name="Wu L."/>
            <person name="Ma J."/>
        </authorList>
    </citation>
    <scope>NUCLEOTIDE SEQUENCE [LARGE SCALE GENOMIC DNA]</scope>
    <source>
        <strain evidence="4">JCM 13004</strain>
    </source>
</reference>
<dbReference type="InterPro" id="IPR013022">
    <property type="entry name" value="Xyl_isomerase-like_TIM-brl"/>
</dbReference>
<evidence type="ECO:0000313" key="4">
    <source>
        <dbReference type="Proteomes" id="UP001500037"/>
    </source>
</evidence>
<dbReference type="Proteomes" id="UP001500037">
    <property type="component" value="Unassembled WGS sequence"/>
</dbReference>
<evidence type="ECO:0000256" key="1">
    <source>
        <dbReference type="SAM" id="MobiDB-lite"/>
    </source>
</evidence>
<feature type="domain" description="Xylose isomerase-like TIM barrel" evidence="2">
    <location>
        <begin position="59"/>
        <end position="299"/>
    </location>
</feature>
<proteinExistence type="predicted"/>
<feature type="region of interest" description="Disordered" evidence="1">
    <location>
        <begin position="1"/>
        <end position="35"/>
    </location>
</feature>
<dbReference type="InterPro" id="IPR036237">
    <property type="entry name" value="Xyl_isomerase-like_sf"/>
</dbReference>
<evidence type="ECO:0000259" key="2">
    <source>
        <dbReference type="Pfam" id="PF01261"/>
    </source>
</evidence>
<dbReference type="PANTHER" id="PTHR12110">
    <property type="entry name" value="HYDROXYPYRUVATE ISOMERASE"/>
    <property type="match status" value="1"/>
</dbReference>
<dbReference type="SUPFAM" id="SSF51658">
    <property type="entry name" value="Xylose isomerase-like"/>
    <property type="match status" value="1"/>
</dbReference>
<evidence type="ECO:0000313" key="3">
    <source>
        <dbReference type="EMBL" id="GAA1248222.1"/>
    </source>
</evidence>
<comment type="caution">
    <text evidence="3">The sequence shown here is derived from an EMBL/GenBank/DDBJ whole genome shotgun (WGS) entry which is preliminary data.</text>
</comment>
<dbReference type="RefSeq" id="WP_344443586.1">
    <property type="nucleotide sequence ID" value="NZ_BAAALF010000082.1"/>
</dbReference>
<organism evidence="3 4">
    <name type="scientific">Kitasatospora nipponensis</name>
    <dbReference type="NCBI Taxonomy" id="258049"/>
    <lineage>
        <taxon>Bacteria</taxon>
        <taxon>Bacillati</taxon>
        <taxon>Actinomycetota</taxon>
        <taxon>Actinomycetes</taxon>
        <taxon>Kitasatosporales</taxon>
        <taxon>Streptomycetaceae</taxon>
        <taxon>Kitasatospora</taxon>
    </lineage>
</organism>
<dbReference type="PANTHER" id="PTHR12110:SF53">
    <property type="entry name" value="BLR5974 PROTEIN"/>
    <property type="match status" value="1"/>
</dbReference>
<feature type="compositionally biased region" description="Low complexity" evidence="1">
    <location>
        <begin position="1"/>
        <end position="19"/>
    </location>
</feature>
<protein>
    <recommendedName>
        <fullName evidence="2">Xylose isomerase-like TIM barrel domain-containing protein</fullName>
    </recommendedName>
</protein>
<name>A0ABP4H379_9ACTN</name>
<dbReference type="Gene3D" id="3.20.20.150">
    <property type="entry name" value="Divalent-metal-dependent TIM barrel enzymes"/>
    <property type="match status" value="1"/>
</dbReference>
<dbReference type="InterPro" id="IPR050312">
    <property type="entry name" value="IolE/XylAMocC-like"/>
</dbReference>
<dbReference type="EMBL" id="BAAALF010000082">
    <property type="protein sequence ID" value="GAA1248222.1"/>
    <property type="molecule type" value="Genomic_DNA"/>
</dbReference>
<gene>
    <name evidence="3" type="ORF">GCM10009665_43900</name>
</gene>